<reference evidence="3 4" key="1">
    <citation type="submission" date="2023-02" db="EMBL/GenBank/DDBJ databases">
        <title>Entomopathogenic bacteria.</title>
        <authorList>
            <person name="Machado R.A."/>
        </authorList>
    </citation>
    <scope>NUCLEOTIDE SEQUENCE [LARGE SCALE GENOMIC DNA]</scope>
    <source>
        <strain evidence="3 4">XENO-2</strain>
    </source>
</reference>
<dbReference type="InterPro" id="IPR036380">
    <property type="entry name" value="Isochorismatase-like_sf"/>
</dbReference>
<dbReference type="Gene3D" id="3.40.50.850">
    <property type="entry name" value="Isochorismatase-like"/>
    <property type="match status" value="1"/>
</dbReference>
<dbReference type="PRINTS" id="PR01398">
    <property type="entry name" value="ISCHRISMTASE"/>
</dbReference>
<dbReference type="SUPFAM" id="SSF52499">
    <property type="entry name" value="Isochorismatase-like hydrolases"/>
    <property type="match status" value="1"/>
</dbReference>
<accession>A0ABT5LLT4</accession>
<feature type="domain" description="Isochorismatase-like" evidence="2">
    <location>
        <begin position="67"/>
        <end position="239"/>
    </location>
</feature>
<dbReference type="Proteomes" id="UP001220225">
    <property type="component" value="Unassembled WGS sequence"/>
</dbReference>
<sequence>MSERSQQRGNLKDEGYSHINYNNGYFKYIILQWSKSMGIPKVESYTLQLPEFNVINSVKWKHNNSRSILLVHDMQTYFLDFFSLNLKQELIKNCQKLISYARKNNIPIVYTAQCGDMTEKERGLLYDIWGKGMNNKIEHTAIAKEIAPREEDTVLTKWRYSAFHATPLDDIFIEKKRDQIIICGVFAHIGIQTSAVDAYSRDIEVFLVRDAIADFSKQAHLQTLIYATECCASVLSTEEVCK</sequence>
<dbReference type="EMBL" id="JAQRFN010000001">
    <property type="protein sequence ID" value="MDC9595359.1"/>
    <property type="molecule type" value="Genomic_DNA"/>
</dbReference>
<organism evidence="3 4">
    <name type="scientific">Xenorhabdus anantnagensis</name>
    <dbReference type="NCBI Taxonomy" id="3025875"/>
    <lineage>
        <taxon>Bacteria</taxon>
        <taxon>Pseudomonadati</taxon>
        <taxon>Pseudomonadota</taxon>
        <taxon>Gammaproteobacteria</taxon>
        <taxon>Enterobacterales</taxon>
        <taxon>Morganellaceae</taxon>
        <taxon>Xenorhabdus</taxon>
    </lineage>
</organism>
<comment type="caution">
    <text evidence="3">The sequence shown here is derived from an EMBL/GenBank/DDBJ whole genome shotgun (WGS) entry which is preliminary data.</text>
</comment>
<dbReference type="InterPro" id="IPR016291">
    <property type="entry name" value="Isochorismatase"/>
</dbReference>
<dbReference type="RefSeq" id="WP_273573856.1">
    <property type="nucleotide sequence ID" value="NZ_JAQRFN010000001.1"/>
</dbReference>
<proteinExistence type="predicted"/>
<protein>
    <submittedName>
        <fullName evidence="3">Isochorismatase family protein</fullName>
    </submittedName>
</protein>
<dbReference type="PANTHER" id="PTHR43540">
    <property type="entry name" value="PEROXYUREIDOACRYLATE/UREIDOACRYLATE AMIDOHYDROLASE-RELATED"/>
    <property type="match status" value="1"/>
</dbReference>
<dbReference type="PANTHER" id="PTHR43540:SF3">
    <property type="entry name" value="ENTEROBACTIN SYNTHASE COMPONENT B"/>
    <property type="match status" value="1"/>
</dbReference>
<keyword evidence="1" id="KW-0378">Hydrolase</keyword>
<name>A0ABT5LLT4_9GAMM</name>
<keyword evidence="4" id="KW-1185">Reference proteome</keyword>
<dbReference type="InterPro" id="IPR000868">
    <property type="entry name" value="Isochorismatase-like_dom"/>
</dbReference>
<evidence type="ECO:0000313" key="3">
    <source>
        <dbReference type="EMBL" id="MDC9595359.1"/>
    </source>
</evidence>
<dbReference type="Pfam" id="PF00857">
    <property type="entry name" value="Isochorismatase"/>
    <property type="match status" value="1"/>
</dbReference>
<gene>
    <name evidence="3" type="ORF">PSI14_00355</name>
</gene>
<dbReference type="InterPro" id="IPR050272">
    <property type="entry name" value="Isochorismatase-like_hydrls"/>
</dbReference>
<evidence type="ECO:0000256" key="1">
    <source>
        <dbReference type="ARBA" id="ARBA00022801"/>
    </source>
</evidence>
<evidence type="ECO:0000259" key="2">
    <source>
        <dbReference type="Pfam" id="PF00857"/>
    </source>
</evidence>
<evidence type="ECO:0000313" key="4">
    <source>
        <dbReference type="Proteomes" id="UP001220225"/>
    </source>
</evidence>